<dbReference type="InterPro" id="IPR029787">
    <property type="entry name" value="Nucleotide_cyclase"/>
</dbReference>
<dbReference type="SMART" id="SM00267">
    <property type="entry name" value="GGDEF"/>
    <property type="match status" value="1"/>
</dbReference>
<gene>
    <name evidence="2" type="ORF">DC3_37980</name>
</gene>
<evidence type="ECO:0000313" key="2">
    <source>
        <dbReference type="EMBL" id="GEM48163.1"/>
    </source>
</evidence>
<protein>
    <recommendedName>
        <fullName evidence="1">GGDEF domain-containing protein</fullName>
    </recommendedName>
</protein>
<dbReference type="InterPro" id="IPR000160">
    <property type="entry name" value="GGDEF_dom"/>
</dbReference>
<dbReference type="EMBL" id="BJXB01000018">
    <property type="protein sequence ID" value="GEM48163.1"/>
    <property type="molecule type" value="Genomic_DNA"/>
</dbReference>
<dbReference type="OrthoDB" id="66589at2"/>
<dbReference type="RefSeq" id="WP_146887020.1">
    <property type="nucleotide sequence ID" value="NZ_BJXB01000018.1"/>
</dbReference>
<keyword evidence="3" id="KW-1185">Reference proteome</keyword>
<dbReference type="AlphaFoldDB" id="A0A511N5N8"/>
<proteinExistence type="predicted"/>
<dbReference type="Gene3D" id="3.30.450.40">
    <property type="match status" value="1"/>
</dbReference>
<dbReference type="InterPro" id="IPR029016">
    <property type="entry name" value="GAF-like_dom_sf"/>
</dbReference>
<evidence type="ECO:0000259" key="1">
    <source>
        <dbReference type="PROSITE" id="PS50887"/>
    </source>
</evidence>
<dbReference type="PANTHER" id="PTHR45138:SF6">
    <property type="entry name" value="DIGUANYLATE CYCLASE DGCN"/>
    <property type="match status" value="1"/>
</dbReference>
<dbReference type="InterPro" id="IPR043128">
    <property type="entry name" value="Rev_trsase/Diguanyl_cyclase"/>
</dbReference>
<dbReference type="GO" id="GO:0005886">
    <property type="term" value="C:plasma membrane"/>
    <property type="evidence" value="ECO:0007669"/>
    <property type="project" value="TreeGrafter"/>
</dbReference>
<organism evidence="2 3">
    <name type="scientific">Deinococcus cellulosilyticus (strain DSM 18568 / NBRC 106333 / KACC 11606 / 5516J-15)</name>
    <dbReference type="NCBI Taxonomy" id="1223518"/>
    <lineage>
        <taxon>Bacteria</taxon>
        <taxon>Thermotogati</taxon>
        <taxon>Deinococcota</taxon>
        <taxon>Deinococci</taxon>
        <taxon>Deinococcales</taxon>
        <taxon>Deinococcaceae</taxon>
        <taxon>Deinococcus</taxon>
    </lineage>
</organism>
<comment type="caution">
    <text evidence="2">The sequence shown here is derived from an EMBL/GenBank/DDBJ whole genome shotgun (WGS) entry which is preliminary data.</text>
</comment>
<dbReference type="Proteomes" id="UP000321306">
    <property type="component" value="Unassembled WGS sequence"/>
</dbReference>
<dbReference type="GO" id="GO:1902201">
    <property type="term" value="P:negative regulation of bacterial-type flagellum-dependent cell motility"/>
    <property type="evidence" value="ECO:0007669"/>
    <property type="project" value="TreeGrafter"/>
</dbReference>
<name>A0A511N5N8_DEIC1</name>
<evidence type="ECO:0000313" key="3">
    <source>
        <dbReference type="Proteomes" id="UP000321306"/>
    </source>
</evidence>
<dbReference type="NCBIfam" id="TIGR00254">
    <property type="entry name" value="GGDEF"/>
    <property type="match status" value="1"/>
</dbReference>
<dbReference type="GO" id="GO:0052621">
    <property type="term" value="F:diguanylate cyclase activity"/>
    <property type="evidence" value="ECO:0007669"/>
    <property type="project" value="TreeGrafter"/>
</dbReference>
<dbReference type="Pfam" id="PF00990">
    <property type="entry name" value="GGDEF"/>
    <property type="match status" value="1"/>
</dbReference>
<reference evidence="2 3" key="1">
    <citation type="submission" date="2019-07" db="EMBL/GenBank/DDBJ databases">
        <title>Whole genome shotgun sequence of Deinococcus cellulosilyticus NBRC 106333.</title>
        <authorList>
            <person name="Hosoyama A."/>
            <person name="Uohara A."/>
            <person name="Ohji S."/>
            <person name="Ichikawa N."/>
        </authorList>
    </citation>
    <scope>NUCLEOTIDE SEQUENCE [LARGE SCALE GENOMIC DNA]</scope>
    <source>
        <strain evidence="2 3">NBRC 106333</strain>
    </source>
</reference>
<accession>A0A511N5N8</accession>
<dbReference type="SUPFAM" id="SSF55073">
    <property type="entry name" value="Nucleotide cyclase"/>
    <property type="match status" value="1"/>
</dbReference>
<dbReference type="InterPro" id="IPR050469">
    <property type="entry name" value="Diguanylate_Cyclase"/>
</dbReference>
<dbReference type="GO" id="GO:0043709">
    <property type="term" value="P:cell adhesion involved in single-species biofilm formation"/>
    <property type="evidence" value="ECO:0007669"/>
    <property type="project" value="TreeGrafter"/>
</dbReference>
<dbReference type="Gene3D" id="3.30.70.270">
    <property type="match status" value="1"/>
</dbReference>
<dbReference type="PANTHER" id="PTHR45138">
    <property type="entry name" value="REGULATORY COMPONENTS OF SENSORY TRANSDUCTION SYSTEM"/>
    <property type="match status" value="1"/>
</dbReference>
<dbReference type="CDD" id="cd01949">
    <property type="entry name" value="GGDEF"/>
    <property type="match status" value="1"/>
</dbReference>
<dbReference type="PROSITE" id="PS50887">
    <property type="entry name" value="GGDEF"/>
    <property type="match status" value="1"/>
</dbReference>
<sequence>MHPLDGLIEHEKLVWASSALLAALGWKETLLLPRCVLSSTVTLQNIQEPADVSLCFDEGICVEGQLIPLHHPDLYGFALVRHPESRSKDTWMEMAHTDALTGLGNRRAFEGVLARFMQQQMPFALVMMDLNRLKHINDTRGHEAGDHFIREVGRQLEQHLRSSDLAFRIGGDEFAVLLHGLESSQVHVVLSRMQKVRLAVEESTLGMGSFSAGVAFHPQESQGDQKLLVQLADERMYQSKSQQKNQLPGNVTSINRRAVFDSMSTTLGLLHSRQKPDQAYWQMMLELAVQMVPSAQAGSMDLWQGEEFMRIAQVGYDDSLLGVSYSREHQLEWYRNPEASWRSGQPRILRGNHLIASVSIETTGWDGDGIPVFNQDSRVGEIRCNINAPIVFDGVVYGHLNLDNFVSEHAFQEDSRLAAAEVMKHYATVCQVLGLPGCGREPSAVSGQTSAP</sequence>
<feature type="domain" description="GGDEF" evidence="1">
    <location>
        <begin position="121"/>
        <end position="252"/>
    </location>
</feature>